<dbReference type="AlphaFoldDB" id="A0A432GKL1"/>
<reference evidence="2 3" key="1">
    <citation type="submission" date="2018-06" db="EMBL/GenBank/DDBJ databases">
        <title>Combined omics and stable isotope probing to characterize newly discovered Mariana Back-Arc vent microbial communities.</title>
        <authorList>
            <person name="Trembath-Reichert E."/>
            <person name="Huber J.A."/>
        </authorList>
    </citation>
    <scope>NUCLEOTIDE SEQUENCE [LARGE SCALE GENOMIC DNA]</scope>
    <source>
        <strain evidence="2">MAG 54</strain>
    </source>
</reference>
<feature type="non-terminal residue" evidence="2">
    <location>
        <position position="700"/>
    </location>
</feature>
<proteinExistence type="predicted"/>
<dbReference type="Pfam" id="PF19838">
    <property type="entry name" value="LptD_2"/>
    <property type="match status" value="1"/>
</dbReference>
<organism evidence="2 3">
    <name type="scientific">SAR324 cluster bacterium</name>
    <dbReference type="NCBI Taxonomy" id="2024889"/>
    <lineage>
        <taxon>Bacteria</taxon>
        <taxon>Deltaproteobacteria</taxon>
        <taxon>SAR324 cluster</taxon>
    </lineage>
</organism>
<protein>
    <submittedName>
        <fullName evidence="2">LPS-assembly protein LptD</fullName>
    </submittedName>
</protein>
<dbReference type="InterPro" id="IPR045659">
    <property type="entry name" value="LptD_2"/>
</dbReference>
<feature type="domain" description="LPS-assembly protein LptD central" evidence="1">
    <location>
        <begin position="160"/>
        <end position="503"/>
    </location>
</feature>
<dbReference type="GO" id="GO:1990351">
    <property type="term" value="C:transporter complex"/>
    <property type="evidence" value="ECO:0007669"/>
    <property type="project" value="TreeGrafter"/>
</dbReference>
<dbReference type="Proteomes" id="UP000287719">
    <property type="component" value="Unassembled WGS sequence"/>
</dbReference>
<dbReference type="PANTHER" id="PTHR30189:SF1">
    <property type="entry name" value="LPS-ASSEMBLY PROTEIN LPTD"/>
    <property type="match status" value="1"/>
</dbReference>
<accession>A0A432GKL1</accession>
<name>A0A432GKL1_9DELT</name>
<gene>
    <name evidence="2" type="ORF">DSY95_07270</name>
</gene>
<evidence type="ECO:0000313" key="3">
    <source>
        <dbReference type="Proteomes" id="UP000287719"/>
    </source>
</evidence>
<dbReference type="InterPro" id="IPR050218">
    <property type="entry name" value="LptD"/>
</dbReference>
<sequence length="700" mass="80326">MFFVSLPVQVFSQNDLDIPQLSIQTQSYFHNPDTGTFIYRNAKVEWEGITVESTEIHYHPETNRLTAKGYVRVTEGEIVAVMDELEINVKDGTGIFRDTIVYDASNKAYMTAKEVRRVGPNQYVAQTCTFTTCNPKSPAWEITGSEVNYYTQNFSSSRSSILKVGGIPVFYFPYLAWPTVKQRQSGFLPPEYLIVRSSLTKWDLGYRIGIPYFWAIDPEQDLTITYDWVERRGPGLRLDYQYAWTEEVRGEIKYQEYFERGPRDPENESGSLSADEIESSELHPQRFKFQFNHNQQLDGRSRLIASALVYSDSQFQKEYELIENPAPNTAQNFSANINRQFPKGSISLSATQTRVFSELALLNRKINLTQVQYLPALTFQFSDAFWRSGKSTLSGSIDGSVIRYYRVQGYNGEGIVATPSFNFQFPFFQLFNTSFKIGKRVSSFKVRDPDVPGSDDEYGFQILDGKAEINTTLSRIFKQKSGIFSRFRHLLIPRLQYDYIEDVEQISDSGVPFGEVISTRRIATFRLGNVLLAKRRYFERSVKLTYLSLDRMRRRQMDAVIIRKLELIQGKEFGSEKLFVDQLDKLFSGALSAQQKDTILAYAEKGVVPLISSQIRGQTREGKSWNMASLNFVQHYDVLKKDPDFEPIGPAIKGNETESVQPSCSRTGCPLLPLRTSLIFNPGPGFSINYFNRYHHQKRQ</sequence>
<dbReference type="EMBL" id="QNZJ01000314">
    <property type="protein sequence ID" value="RTZ83590.1"/>
    <property type="molecule type" value="Genomic_DNA"/>
</dbReference>
<dbReference type="PANTHER" id="PTHR30189">
    <property type="entry name" value="LPS-ASSEMBLY PROTEIN"/>
    <property type="match status" value="1"/>
</dbReference>
<comment type="caution">
    <text evidence="2">The sequence shown here is derived from an EMBL/GenBank/DDBJ whole genome shotgun (WGS) entry which is preliminary data.</text>
</comment>
<evidence type="ECO:0000313" key="2">
    <source>
        <dbReference type="EMBL" id="RTZ83590.1"/>
    </source>
</evidence>
<evidence type="ECO:0000259" key="1">
    <source>
        <dbReference type="Pfam" id="PF19838"/>
    </source>
</evidence>
<dbReference type="GO" id="GO:0009279">
    <property type="term" value="C:cell outer membrane"/>
    <property type="evidence" value="ECO:0007669"/>
    <property type="project" value="TreeGrafter"/>
</dbReference>